<keyword evidence="5" id="KW-1185">Reference proteome</keyword>
<feature type="coiled-coil region" evidence="1">
    <location>
        <begin position="294"/>
        <end position="349"/>
    </location>
</feature>
<reference evidence="4" key="1">
    <citation type="submission" date="2021-01" db="EMBL/GenBank/DDBJ databases">
        <title>Whole genome shotgun sequence of Planobispora rosea NBRC 15558.</title>
        <authorList>
            <person name="Komaki H."/>
            <person name="Tamura T."/>
        </authorList>
    </citation>
    <scope>NUCLEOTIDE SEQUENCE</scope>
    <source>
        <strain evidence="4">NBRC 15558</strain>
    </source>
</reference>
<dbReference type="GO" id="GO:0003677">
    <property type="term" value="F:DNA binding"/>
    <property type="evidence" value="ECO:0007669"/>
    <property type="project" value="InterPro"/>
</dbReference>
<proteinExistence type="predicted"/>
<accession>A0A8J3S4H4</accession>
<feature type="compositionally biased region" description="Basic and acidic residues" evidence="2">
    <location>
        <begin position="176"/>
        <end position="185"/>
    </location>
</feature>
<keyword evidence="1" id="KW-0175">Coiled coil</keyword>
<dbReference type="PROSITE" id="PS50943">
    <property type="entry name" value="HTH_CROC1"/>
    <property type="match status" value="1"/>
</dbReference>
<evidence type="ECO:0000313" key="4">
    <source>
        <dbReference type="EMBL" id="GIH86654.1"/>
    </source>
</evidence>
<dbReference type="SUPFAM" id="SSF47413">
    <property type="entry name" value="lambda repressor-like DNA-binding domains"/>
    <property type="match status" value="1"/>
</dbReference>
<evidence type="ECO:0000259" key="3">
    <source>
        <dbReference type="PROSITE" id="PS50943"/>
    </source>
</evidence>
<dbReference type="EMBL" id="BOOI01000048">
    <property type="protein sequence ID" value="GIH86654.1"/>
    <property type="molecule type" value="Genomic_DNA"/>
</dbReference>
<sequence>MVAREYEEWASLPLGERIRRRREAAGSSQRNVALVAGISRGTLVSLEGGNGTPGSRTLYSVLTALGLKASTTRGDHSPRLRELVDVAIAGRLIDIIAEIHQEDSDLGRQVADLYMRFVASFDGRRVPGPVKEVLATALNRFISPKLRPGHPVDDVILKIFLDLEEGARKAVTTPSRTEDDHPLELREEEIDEQHPDIRGHSEEKLDIVDLRDKFTNPQAARSYTTIPPSFTSSDAIATPLNPNPEEVNPNETAEDAADPISHAEALSLELRERAELKRYERLPSIHEEYRSPILSRLQGEIHRLRNKLELSTSMRSQAELRALDMQKELSLAKAEADVVRLEMAELRNLLKKVLLEPTEASMAFRRLKPDVQELIKSGDIVDTTVIEAPQIPGMAHIILTVKPDSLPEGVSIREAADIVMRMDVSIGIAKSLITEIWPTSGSVSTSKGRRAVNNALRLMGFDVPDTEREDA</sequence>
<evidence type="ECO:0000256" key="1">
    <source>
        <dbReference type="SAM" id="Coils"/>
    </source>
</evidence>
<name>A0A8J3S4H4_PLARO</name>
<gene>
    <name evidence="4" type="ORF">Pro02_50620</name>
</gene>
<feature type="domain" description="HTH cro/C1-type" evidence="3">
    <location>
        <begin position="18"/>
        <end position="72"/>
    </location>
</feature>
<evidence type="ECO:0000256" key="2">
    <source>
        <dbReference type="SAM" id="MobiDB-lite"/>
    </source>
</evidence>
<dbReference type="Gene3D" id="1.10.260.40">
    <property type="entry name" value="lambda repressor-like DNA-binding domains"/>
    <property type="match status" value="1"/>
</dbReference>
<protein>
    <recommendedName>
        <fullName evidence="3">HTH cro/C1-type domain-containing protein</fullName>
    </recommendedName>
</protein>
<organism evidence="4 5">
    <name type="scientific">Planobispora rosea</name>
    <dbReference type="NCBI Taxonomy" id="35762"/>
    <lineage>
        <taxon>Bacteria</taxon>
        <taxon>Bacillati</taxon>
        <taxon>Actinomycetota</taxon>
        <taxon>Actinomycetes</taxon>
        <taxon>Streptosporangiales</taxon>
        <taxon>Streptosporangiaceae</taxon>
        <taxon>Planobispora</taxon>
    </lineage>
</organism>
<comment type="caution">
    <text evidence="4">The sequence shown here is derived from an EMBL/GenBank/DDBJ whole genome shotgun (WGS) entry which is preliminary data.</text>
</comment>
<dbReference type="Proteomes" id="UP000655044">
    <property type="component" value="Unassembled WGS sequence"/>
</dbReference>
<evidence type="ECO:0000313" key="5">
    <source>
        <dbReference type="Proteomes" id="UP000655044"/>
    </source>
</evidence>
<dbReference type="AlphaFoldDB" id="A0A8J3S4H4"/>
<dbReference type="InterPro" id="IPR001387">
    <property type="entry name" value="Cro/C1-type_HTH"/>
</dbReference>
<dbReference type="Pfam" id="PF13560">
    <property type="entry name" value="HTH_31"/>
    <property type="match status" value="1"/>
</dbReference>
<feature type="region of interest" description="Disordered" evidence="2">
    <location>
        <begin position="169"/>
        <end position="203"/>
    </location>
</feature>
<dbReference type="SMART" id="SM00530">
    <property type="entry name" value="HTH_XRE"/>
    <property type="match status" value="1"/>
</dbReference>
<dbReference type="InterPro" id="IPR010982">
    <property type="entry name" value="Lambda_DNA-bd_dom_sf"/>
</dbReference>
<feature type="compositionally biased region" description="Basic and acidic residues" evidence="2">
    <location>
        <begin position="192"/>
        <end position="203"/>
    </location>
</feature>